<dbReference type="Proteomes" id="UP001270362">
    <property type="component" value="Unassembled WGS sequence"/>
</dbReference>
<feature type="transmembrane region" description="Helical" evidence="1">
    <location>
        <begin position="575"/>
        <end position="599"/>
    </location>
</feature>
<name>A0AAE0XBH5_9PEZI</name>
<keyword evidence="3" id="KW-1185">Reference proteome</keyword>
<comment type="caution">
    <text evidence="2">The sequence shown here is derived from an EMBL/GenBank/DDBJ whole genome shotgun (WGS) entry which is preliminary data.</text>
</comment>
<gene>
    <name evidence="2" type="ORF">B0T22DRAFT_513343</name>
</gene>
<evidence type="ECO:0000313" key="3">
    <source>
        <dbReference type="Proteomes" id="UP001270362"/>
    </source>
</evidence>
<proteinExistence type="predicted"/>
<accession>A0AAE0XBH5</accession>
<reference evidence="2" key="2">
    <citation type="submission" date="2023-06" db="EMBL/GenBank/DDBJ databases">
        <authorList>
            <consortium name="Lawrence Berkeley National Laboratory"/>
            <person name="Haridas S."/>
            <person name="Hensen N."/>
            <person name="Bonometti L."/>
            <person name="Westerberg I."/>
            <person name="Brannstrom I.O."/>
            <person name="Guillou S."/>
            <person name="Cros-Aarteil S."/>
            <person name="Calhoun S."/>
            <person name="Kuo A."/>
            <person name="Mondo S."/>
            <person name="Pangilinan J."/>
            <person name="Riley R."/>
            <person name="Labutti K."/>
            <person name="Andreopoulos B."/>
            <person name="Lipzen A."/>
            <person name="Chen C."/>
            <person name="Yanf M."/>
            <person name="Daum C."/>
            <person name="Ng V."/>
            <person name="Clum A."/>
            <person name="Steindorff A."/>
            <person name="Ohm R."/>
            <person name="Martin F."/>
            <person name="Silar P."/>
            <person name="Natvig D."/>
            <person name="Lalanne C."/>
            <person name="Gautier V."/>
            <person name="Ament-Velasquez S.L."/>
            <person name="Kruys A."/>
            <person name="Hutchinson M.I."/>
            <person name="Powell A.J."/>
            <person name="Barry K."/>
            <person name="Miller A.N."/>
            <person name="Grigoriev I.V."/>
            <person name="Debuchy R."/>
            <person name="Gladieux P."/>
            <person name="Thoren M.H."/>
            <person name="Johannesson H."/>
        </authorList>
    </citation>
    <scope>NUCLEOTIDE SEQUENCE</scope>
    <source>
        <strain evidence="2">CBS 314.62</strain>
    </source>
</reference>
<evidence type="ECO:0000313" key="2">
    <source>
        <dbReference type="EMBL" id="KAK3689174.1"/>
    </source>
</evidence>
<dbReference type="AlphaFoldDB" id="A0AAE0XBH5"/>
<feature type="transmembrane region" description="Helical" evidence="1">
    <location>
        <begin position="44"/>
        <end position="67"/>
    </location>
</feature>
<organism evidence="2 3">
    <name type="scientific">Podospora appendiculata</name>
    <dbReference type="NCBI Taxonomy" id="314037"/>
    <lineage>
        <taxon>Eukaryota</taxon>
        <taxon>Fungi</taxon>
        <taxon>Dikarya</taxon>
        <taxon>Ascomycota</taxon>
        <taxon>Pezizomycotina</taxon>
        <taxon>Sordariomycetes</taxon>
        <taxon>Sordariomycetidae</taxon>
        <taxon>Sordariales</taxon>
        <taxon>Podosporaceae</taxon>
        <taxon>Podospora</taxon>
    </lineage>
</organism>
<dbReference type="PANTHER" id="PTHR35394:SF5">
    <property type="entry name" value="DUF3176 DOMAIN-CONTAINING PROTEIN"/>
    <property type="match status" value="1"/>
</dbReference>
<feature type="transmembrane region" description="Helical" evidence="1">
    <location>
        <begin position="139"/>
        <end position="165"/>
    </location>
</feature>
<protein>
    <submittedName>
        <fullName evidence="2">Uncharacterized protein</fullName>
    </submittedName>
</protein>
<feature type="transmembrane region" description="Helical" evidence="1">
    <location>
        <begin position="87"/>
        <end position="106"/>
    </location>
</feature>
<dbReference type="EMBL" id="JAULSO010000002">
    <property type="protein sequence ID" value="KAK3689174.1"/>
    <property type="molecule type" value="Genomic_DNA"/>
</dbReference>
<keyword evidence="1" id="KW-1133">Transmembrane helix</keyword>
<dbReference type="Pfam" id="PF11374">
    <property type="entry name" value="DUF3176"/>
    <property type="match status" value="1"/>
</dbReference>
<keyword evidence="1" id="KW-0812">Transmembrane</keyword>
<reference evidence="2" key="1">
    <citation type="journal article" date="2023" name="Mol. Phylogenet. Evol.">
        <title>Genome-scale phylogeny and comparative genomics of the fungal order Sordariales.</title>
        <authorList>
            <person name="Hensen N."/>
            <person name="Bonometti L."/>
            <person name="Westerberg I."/>
            <person name="Brannstrom I.O."/>
            <person name="Guillou S."/>
            <person name="Cros-Aarteil S."/>
            <person name="Calhoun S."/>
            <person name="Haridas S."/>
            <person name="Kuo A."/>
            <person name="Mondo S."/>
            <person name="Pangilinan J."/>
            <person name="Riley R."/>
            <person name="LaButti K."/>
            <person name="Andreopoulos B."/>
            <person name="Lipzen A."/>
            <person name="Chen C."/>
            <person name="Yan M."/>
            <person name="Daum C."/>
            <person name="Ng V."/>
            <person name="Clum A."/>
            <person name="Steindorff A."/>
            <person name="Ohm R.A."/>
            <person name="Martin F."/>
            <person name="Silar P."/>
            <person name="Natvig D.O."/>
            <person name="Lalanne C."/>
            <person name="Gautier V."/>
            <person name="Ament-Velasquez S.L."/>
            <person name="Kruys A."/>
            <person name="Hutchinson M.I."/>
            <person name="Powell A.J."/>
            <person name="Barry K."/>
            <person name="Miller A.N."/>
            <person name="Grigoriev I.V."/>
            <person name="Debuchy R."/>
            <person name="Gladieux P."/>
            <person name="Hiltunen Thoren M."/>
            <person name="Johannesson H."/>
        </authorList>
    </citation>
    <scope>NUCLEOTIDE SEQUENCE</scope>
    <source>
        <strain evidence="2">CBS 314.62</strain>
    </source>
</reference>
<sequence>MTIDARESSPSAQGGLQDDDRSFLRRNVKSRPPPRRSVLSAVGLWKLELVCLCLAVGVLIAIFATLVHYSGKDVPEWPSSVSLNSLVAIYTIILRALLMVPVAEVISQEKWLWFKRPRPLHHMDSFDSASRGLWGSTKLLFVSYTSAVPFIAAVTAIVMVAVGPFTQQSIKTNLCDRVVETTSPARLSFAAKIPTSEVVYNTYGKPQNINSKSMNALVGGLTSRATVTPVDFSCPTGNCTFPAFNGVTHSSVGICSRATAPRQRAANDATGLYVGYGWCNFTLTPPGSEPVTILPVIEGPTIAVNATGTNYTYAPYDAFNISILTRTQAGCDGRGLDTKSCPPHANLPGLQNEDFKLNIVGAKCTLFACLRDYHGEVINNNLTEAILSTTKLDGRLRFDSAMGVRTASPATAVLPCVVDGALYDASNMTLAMAKYNTTSITYPSTNTTSTVSRACVRWLDGGWTQMLSLAVKQILDGGCGSVGNARAQAAFHNTLCDEAWWLASLFDDDEASFASISAHVDDLAASLTNRLRAIGLSGAAAWNDTLPDVHWSDDPGVITGAAHATAVCVEFGWRWLLLPTALTAVTLCLLVVAVARTYADGAAGTWKSSALPLLFHGFRDEVQGMPPDHRMDLDEMKAAAAGMVARYEVDEHGGVGIVAGDKGFVGR</sequence>
<dbReference type="PANTHER" id="PTHR35394">
    <property type="entry name" value="DUF3176 DOMAIN-CONTAINING PROTEIN"/>
    <property type="match status" value="1"/>
</dbReference>
<dbReference type="InterPro" id="IPR021514">
    <property type="entry name" value="DUF3176"/>
</dbReference>
<evidence type="ECO:0000256" key="1">
    <source>
        <dbReference type="SAM" id="Phobius"/>
    </source>
</evidence>
<keyword evidence="1" id="KW-0472">Membrane</keyword>